<keyword evidence="10" id="KW-0028">Amino-acid biosynthesis</keyword>
<dbReference type="SUPFAM" id="SSF143548">
    <property type="entry name" value="Serine metabolism enzymes domain"/>
    <property type="match status" value="1"/>
</dbReference>
<evidence type="ECO:0000256" key="7">
    <source>
        <dbReference type="ARBA" id="ARBA00023027"/>
    </source>
</evidence>
<evidence type="ECO:0000259" key="13">
    <source>
        <dbReference type="Pfam" id="PF19304"/>
    </source>
</evidence>
<keyword evidence="8 10" id="KW-0718">Serine biosynthesis</keyword>
<keyword evidence="15" id="KW-1185">Reference proteome</keyword>
<evidence type="ECO:0000313" key="15">
    <source>
        <dbReference type="Proteomes" id="UP000297527"/>
    </source>
</evidence>
<dbReference type="Pfam" id="PF19304">
    <property type="entry name" value="PGDH_inter"/>
    <property type="match status" value="1"/>
</dbReference>
<keyword evidence="4" id="KW-0597">Phosphoprotein</keyword>
<dbReference type="InterPro" id="IPR006236">
    <property type="entry name" value="PGDH"/>
</dbReference>
<keyword evidence="5" id="KW-0007">Acetylation</keyword>
<comment type="similarity">
    <text evidence="2 10">Belongs to the D-isomer specific 2-hydroxyacid dehydrogenase family.</text>
</comment>
<comment type="pathway">
    <text evidence="1 10">Amino-acid biosynthesis; L-serine biosynthesis; L-serine from 3-phospho-D-glycerate: step 1/3.</text>
</comment>
<dbReference type="Proteomes" id="UP000297527">
    <property type="component" value="Unassembled WGS sequence"/>
</dbReference>
<gene>
    <name evidence="14" type="ORF">BCON_0223g00180</name>
</gene>
<dbReference type="FunFam" id="3.30.1330.90:FF:000003">
    <property type="entry name" value="D-3-phosphoglycerate dehydrogenase"/>
    <property type="match status" value="1"/>
</dbReference>
<dbReference type="UniPathway" id="UPA00135">
    <property type="reaction ID" value="UER00196"/>
</dbReference>
<dbReference type="Gene3D" id="3.30.70.260">
    <property type="match status" value="1"/>
</dbReference>
<dbReference type="InterPro" id="IPR045865">
    <property type="entry name" value="ACT-like_dom_sf"/>
</dbReference>
<dbReference type="CDD" id="cd12173">
    <property type="entry name" value="PGDH_4"/>
    <property type="match status" value="1"/>
</dbReference>
<evidence type="ECO:0000256" key="10">
    <source>
        <dbReference type="RuleBase" id="RU363003"/>
    </source>
</evidence>
<evidence type="ECO:0000256" key="6">
    <source>
        <dbReference type="ARBA" id="ARBA00023002"/>
    </source>
</evidence>
<dbReference type="InterPro" id="IPR006140">
    <property type="entry name" value="D-isomer_DH_NAD-bd"/>
</dbReference>
<feature type="domain" description="D-3-phosphoglycerate dehydrogenase ASB" evidence="13">
    <location>
        <begin position="345"/>
        <end position="449"/>
    </location>
</feature>
<dbReference type="InterPro" id="IPR045626">
    <property type="entry name" value="PGDH_ASB_dom"/>
</dbReference>
<sequence>MAPSALPNLVNTSSESLNRPKILIPEKVSVDGLALLGNTFEIHQPKNLSPADLLELIPHYSALIIRSETKVTAEILAAAKNLKVVARAGVGVDNIDVEAATKNGIIVVNSPSGNIAAAAEHTIALLMAVARNVSAGDRSLRNGGWERGNLVGTEVGGKILGVVGLGKVGLKVARMAVGLGMKVWALDPYASPQIAEANDVLLVKELGELLPVVDFLTIHTPLIASTLDLIGKEELSKMKKTAKVLNVARGGVYNEQALLDALDAGIIAGAGLDVFTSEPPTPSSPAQKLTQHPKVVATPHLGASTVEAQESVSVDVCTQVGAILSGGLPTSAVNAPLILPEEYKKLQPFVKLMEKMGGLYTQHYRGKGVGGKKFEVIYEGELAGIANTRPLFAALVKGLMGSISERGGKDVNIVNASLLAKERGIVISETHVSESKYLVYASLVTLKVEGGGAGNGNGNGNGHQIISGYVSDRGIFISRLDRFNTSFAPEGTLCLLRNNDEPGKIGVVGGILGRAGINVRFMSVAALDKKGGESGNGDEGMQGEEIKNEALMILGIDGVVGKEVEEELRGEEGIFDVGIVCL</sequence>
<dbReference type="Gene3D" id="3.40.50.720">
    <property type="entry name" value="NAD(P)-binding Rossmann-like Domain"/>
    <property type="match status" value="2"/>
</dbReference>
<dbReference type="GO" id="GO:0004617">
    <property type="term" value="F:phosphoglycerate dehydrogenase activity"/>
    <property type="evidence" value="ECO:0007669"/>
    <property type="project" value="UniProtKB-EC"/>
</dbReference>
<dbReference type="AlphaFoldDB" id="A0A4Z1HJP9"/>
<dbReference type="SUPFAM" id="SSF51735">
    <property type="entry name" value="NAD(P)-binding Rossmann-fold domains"/>
    <property type="match status" value="1"/>
</dbReference>
<dbReference type="Pfam" id="PF02826">
    <property type="entry name" value="2-Hacid_dh_C"/>
    <property type="match status" value="1"/>
</dbReference>
<proteinExistence type="inferred from homology"/>
<dbReference type="Gene3D" id="3.30.1330.90">
    <property type="entry name" value="D-3-phosphoglycerate dehydrogenase, domain 3"/>
    <property type="match status" value="1"/>
</dbReference>
<dbReference type="PANTHER" id="PTHR42938">
    <property type="entry name" value="FORMATE DEHYDROGENASE 1"/>
    <property type="match status" value="1"/>
</dbReference>
<dbReference type="SUPFAM" id="SSF52283">
    <property type="entry name" value="Formate/glycerate dehydrogenase catalytic domain-like"/>
    <property type="match status" value="1"/>
</dbReference>
<evidence type="ECO:0000256" key="4">
    <source>
        <dbReference type="ARBA" id="ARBA00022553"/>
    </source>
</evidence>
<dbReference type="OrthoDB" id="298012at2759"/>
<evidence type="ECO:0000256" key="8">
    <source>
        <dbReference type="ARBA" id="ARBA00023299"/>
    </source>
</evidence>
<name>A0A4Z1HJP9_9HELO</name>
<dbReference type="GO" id="GO:0006564">
    <property type="term" value="P:L-serine biosynthetic process"/>
    <property type="evidence" value="ECO:0007669"/>
    <property type="project" value="UniProtKB-KW"/>
</dbReference>
<dbReference type="EMBL" id="PQXN01000222">
    <property type="protein sequence ID" value="TGO49035.1"/>
    <property type="molecule type" value="Genomic_DNA"/>
</dbReference>
<keyword evidence="6 10" id="KW-0560">Oxidoreductase</keyword>
<dbReference type="FunFam" id="3.40.50.720:FF:000021">
    <property type="entry name" value="D-3-phosphoglycerate dehydrogenase"/>
    <property type="match status" value="1"/>
</dbReference>
<reference evidence="14 15" key="1">
    <citation type="submission" date="2017-12" db="EMBL/GenBank/DDBJ databases">
        <title>Comparative genomics of Botrytis spp.</title>
        <authorList>
            <person name="Valero-Jimenez C.A."/>
            <person name="Tapia P."/>
            <person name="Veloso J."/>
            <person name="Silva-Moreno E."/>
            <person name="Staats M."/>
            <person name="Valdes J.H."/>
            <person name="Van Kan J.A.L."/>
        </authorList>
    </citation>
    <scope>NUCLEOTIDE SEQUENCE [LARGE SCALE GENOMIC DNA]</scope>
    <source>
        <strain evidence="14 15">MUCL11595</strain>
    </source>
</reference>
<accession>A0A4Z1HJP9</accession>
<dbReference type="InterPro" id="IPR036291">
    <property type="entry name" value="NAD(P)-bd_dom_sf"/>
</dbReference>
<dbReference type="GO" id="GO:0051287">
    <property type="term" value="F:NAD binding"/>
    <property type="evidence" value="ECO:0007669"/>
    <property type="project" value="UniProtKB-UniRule"/>
</dbReference>
<feature type="domain" description="D-isomer specific 2-hydroxyacid dehydrogenase catalytic" evidence="11">
    <location>
        <begin position="23"/>
        <end position="334"/>
    </location>
</feature>
<comment type="subunit">
    <text evidence="3">Homotetramer.</text>
</comment>
<dbReference type="Pfam" id="PF00389">
    <property type="entry name" value="2-Hacid_dh"/>
    <property type="match status" value="1"/>
</dbReference>
<dbReference type="PANTHER" id="PTHR42938:SF22">
    <property type="entry name" value="D-3-PHOSPHOGLYCERATE DEHYDROGENASE"/>
    <property type="match status" value="1"/>
</dbReference>
<evidence type="ECO:0000256" key="3">
    <source>
        <dbReference type="ARBA" id="ARBA00011881"/>
    </source>
</evidence>
<dbReference type="NCBIfam" id="TIGR01327">
    <property type="entry name" value="PGDH"/>
    <property type="match status" value="1"/>
</dbReference>
<evidence type="ECO:0000259" key="11">
    <source>
        <dbReference type="Pfam" id="PF00389"/>
    </source>
</evidence>
<dbReference type="InterPro" id="IPR006139">
    <property type="entry name" value="D-isomer_2_OHA_DH_cat_dom"/>
</dbReference>
<evidence type="ECO:0000256" key="9">
    <source>
        <dbReference type="ARBA" id="ARBA00048731"/>
    </source>
</evidence>
<evidence type="ECO:0000256" key="5">
    <source>
        <dbReference type="ARBA" id="ARBA00022990"/>
    </source>
</evidence>
<keyword evidence="7 10" id="KW-0520">NAD</keyword>
<protein>
    <recommendedName>
        <fullName evidence="10">D-3-phosphoglycerate dehydrogenase</fullName>
        <ecNumber evidence="10">1.1.1.95</ecNumber>
    </recommendedName>
</protein>
<evidence type="ECO:0000256" key="1">
    <source>
        <dbReference type="ARBA" id="ARBA00005216"/>
    </source>
</evidence>
<dbReference type="InterPro" id="IPR029009">
    <property type="entry name" value="ASB_dom_sf"/>
</dbReference>
<comment type="catalytic activity">
    <reaction evidence="9 10">
        <text>(2R)-3-phosphoglycerate + NAD(+) = 3-phosphooxypyruvate + NADH + H(+)</text>
        <dbReference type="Rhea" id="RHEA:12641"/>
        <dbReference type="ChEBI" id="CHEBI:15378"/>
        <dbReference type="ChEBI" id="CHEBI:18110"/>
        <dbReference type="ChEBI" id="CHEBI:57540"/>
        <dbReference type="ChEBI" id="CHEBI:57945"/>
        <dbReference type="ChEBI" id="CHEBI:58272"/>
        <dbReference type="EC" id="1.1.1.95"/>
    </reaction>
</comment>
<dbReference type="EC" id="1.1.1.95" evidence="10"/>
<feature type="domain" description="D-isomer specific 2-hydroxyacid dehydrogenase NAD-binding" evidence="12">
    <location>
        <begin position="123"/>
        <end position="302"/>
    </location>
</feature>
<evidence type="ECO:0000313" key="14">
    <source>
        <dbReference type="EMBL" id="TGO49035.1"/>
    </source>
</evidence>
<dbReference type="SUPFAM" id="SSF55021">
    <property type="entry name" value="ACT-like"/>
    <property type="match status" value="1"/>
</dbReference>
<evidence type="ECO:0000256" key="2">
    <source>
        <dbReference type="ARBA" id="ARBA00005854"/>
    </source>
</evidence>
<organism evidence="14 15">
    <name type="scientific">Botryotinia convoluta</name>
    <dbReference type="NCBI Taxonomy" id="54673"/>
    <lineage>
        <taxon>Eukaryota</taxon>
        <taxon>Fungi</taxon>
        <taxon>Dikarya</taxon>
        <taxon>Ascomycota</taxon>
        <taxon>Pezizomycotina</taxon>
        <taxon>Leotiomycetes</taxon>
        <taxon>Helotiales</taxon>
        <taxon>Sclerotiniaceae</taxon>
        <taxon>Botryotinia</taxon>
    </lineage>
</organism>
<evidence type="ECO:0000259" key="12">
    <source>
        <dbReference type="Pfam" id="PF02826"/>
    </source>
</evidence>
<comment type="caution">
    <text evidence="14">The sequence shown here is derived from an EMBL/GenBank/DDBJ whole genome shotgun (WGS) entry which is preliminary data.</text>
</comment>